<dbReference type="EMBL" id="MN739974">
    <property type="protein sequence ID" value="QHT80820.1"/>
    <property type="molecule type" value="Genomic_DNA"/>
</dbReference>
<sequence length="193" mass="20435">MLHSAVPSTAHPLKTVISENKYSIEVLTMKPRFLEDDLFVIVTIIVNIIVNIIKRTNNQLATSDADGEAASVAGADVVRVTLDNDVSVRVSTSIRDSLLRADQAENQQTSILLRSDDVLLAHVDQTSAVAEAATGLQVVHDVVDVTGVNDQVASELGNAGSIVSEKISDVTRGEVISTILTIVLILGNNVGIG</sequence>
<name>A0A6C0HKB9_9ZZZZ</name>
<dbReference type="AlphaFoldDB" id="A0A6C0HKB9"/>
<evidence type="ECO:0000313" key="1">
    <source>
        <dbReference type="EMBL" id="QHT80820.1"/>
    </source>
</evidence>
<accession>A0A6C0HKB9</accession>
<reference evidence="1" key="1">
    <citation type="journal article" date="2020" name="Nature">
        <title>Giant virus diversity and host interactions through global metagenomics.</title>
        <authorList>
            <person name="Schulz F."/>
            <person name="Roux S."/>
            <person name="Paez-Espino D."/>
            <person name="Jungbluth S."/>
            <person name="Walsh D.A."/>
            <person name="Denef V.J."/>
            <person name="McMahon K.D."/>
            <person name="Konstantinidis K.T."/>
            <person name="Eloe-Fadrosh E.A."/>
            <person name="Kyrpides N.C."/>
            <person name="Woyke T."/>
        </authorList>
    </citation>
    <scope>NUCLEOTIDE SEQUENCE</scope>
    <source>
        <strain evidence="1">GVMAG-M-3300023184-121</strain>
    </source>
</reference>
<protein>
    <submittedName>
        <fullName evidence="1">Uncharacterized protein</fullName>
    </submittedName>
</protein>
<proteinExistence type="predicted"/>
<organism evidence="1">
    <name type="scientific">viral metagenome</name>
    <dbReference type="NCBI Taxonomy" id="1070528"/>
    <lineage>
        <taxon>unclassified sequences</taxon>
        <taxon>metagenomes</taxon>
        <taxon>organismal metagenomes</taxon>
    </lineage>
</organism>